<name>A0A8J3F4F1_9BURK</name>
<reference evidence="2" key="1">
    <citation type="journal article" date="2019" name="Int. J. Syst. Evol. Microbiol.">
        <title>The Global Catalogue of Microorganisms (GCM) 10K type strain sequencing project: providing services to taxonomists for standard genome sequencing and annotation.</title>
        <authorList>
            <consortium name="The Broad Institute Genomics Platform"/>
            <consortium name="The Broad Institute Genome Sequencing Center for Infectious Disease"/>
            <person name="Wu L."/>
            <person name="Ma J."/>
        </authorList>
    </citation>
    <scope>NUCLEOTIDE SEQUENCE [LARGE SCALE GENOMIC DNA]</scope>
    <source>
        <strain evidence="2">CCM 2767</strain>
    </source>
</reference>
<evidence type="ECO:0000313" key="1">
    <source>
        <dbReference type="EMBL" id="GGI16671.1"/>
    </source>
</evidence>
<comment type="caution">
    <text evidence="1">The sequence shown here is derived from an EMBL/GenBank/DDBJ whole genome shotgun (WGS) entry which is preliminary data.</text>
</comment>
<accession>A0A8J3F4F1</accession>
<sequence>MERVRRESEGFFSHVMQRLLPVWLRKERTHRTIRKLIDAGMGMHDKLGNDGSLHGWFALAGYRLGGLLEDEFA</sequence>
<protein>
    <submittedName>
        <fullName evidence="1">Uncharacterized protein</fullName>
    </submittedName>
</protein>
<organism evidence="1 2">
    <name type="scientific">Oxalicibacterium faecigallinarum</name>
    <dbReference type="NCBI Taxonomy" id="573741"/>
    <lineage>
        <taxon>Bacteria</taxon>
        <taxon>Pseudomonadati</taxon>
        <taxon>Pseudomonadota</taxon>
        <taxon>Betaproteobacteria</taxon>
        <taxon>Burkholderiales</taxon>
        <taxon>Oxalobacteraceae</taxon>
        <taxon>Oxalicibacterium</taxon>
    </lineage>
</organism>
<dbReference type="AlphaFoldDB" id="A0A8J3F4F1"/>
<proteinExistence type="predicted"/>
<gene>
    <name evidence="1" type="ORF">GCM10008066_05130</name>
</gene>
<evidence type="ECO:0000313" key="2">
    <source>
        <dbReference type="Proteomes" id="UP000642180"/>
    </source>
</evidence>
<dbReference type="EMBL" id="BMDI01000001">
    <property type="protein sequence ID" value="GGI16671.1"/>
    <property type="molecule type" value="Genomic_DNA"/>
</dbReference>
<keyword evidence="2" id="KW-1185">Reference proteome</keyword>
<dbReference type="Proteomes" id="UP000642180">
    <property type="component" value="Unassembled WGS sequence"/>
</dbReference>